<organism evidence="4 5">
    <name type="scientific">Pseudoclavibacter helvolus</name>
    <dbReference type="NCBI Taxonomy" id="255205"/>
    <lineage>
        <taxon>Bacteria</taxon>
        <taxon>Bacillati</taxon>
        <taxon>Actinomycetota</taxon>
        <taxon>Actinomycetes</taxon>
        <taxon>Micrococcales</taxon>
        <taxon>Microbacteriaceae</taxon>
        <taxon>Pseudoclavibacter</taxon>
    </lineage>
</organism>
<dbReference type="EMBL" id="JACHWJ010000001">
    <property type="protein sequence ID" value="MBB2956188.1"/>
    <property type="molecule type" value="Genomic_DNA"/>
</dbReference>
<dbReference type="InterPro" id="IPR013549">
    <property type="entry name" value="DUF1731"/>
</dbReference>
<evidence type="ECO:0000259" key="3">
    <source>
        <dbReference type="Pfam" id="PF08338"/>
    </source>
</evidence>
<dbReference type="Pfam" id="PF01370">
    <property type="entry name" value="Epimerase"/>
    <property type="match status" value="1"/>
</dbReference>
<dbReference type="InterPro" id="IPR036291">
    <property type="entry name" value="NAD(P)-bd_dom_sf"/>
</dbReference>
<dbReference type="Proteomes" id="UP000545286">
    <property type="component" value="Unassembled WGS sequence"/>
</dbReference>
<comment type="caution">
    <text evidence="4">The sequence shown here is derived from an EMBL/GenBank/DDBJ whole genome shotgun (WGS) entry which is preliminary data.</text>
</comment>
<evidence type="ECO:0008006" key="6">
    <source>
        <dbReference type="Google" id="ProtNLM"/>
    </source>
</evidence>
<dbReference type="PANTHER" id="PTHR11092">
    <property type="entry name" value="SUGAR NUCLEOTIDE EPIMERASE RELATED"/>
    <property type="match status" value="1"/>
</dbReference>
<evidence type="ECO:0000256" key="1">
    <source>
        <dbReference type="SAM" id="MobiDB-lite"/>
    </source>
</evidence>
<feature type="domain" description="DUF1731" evidence="3">
    <location>
        <begin position="311"/>
        <end position="345"/>
    </location>
</feature>
<dbReference type="Gene3D" id="3.40.50.720">
    <property type="entry name" value="NAD(P)-binding Rossmann-like Domain"/>
    <property type="match status" value="1"/>
</dbReference>
<protein>
    <recommendedName>
        <fullName evidence="6">NAD-dependent epimerase</fullName>
    </recommendedName>
</protein>
<dbReference type="SUPFAM" id="SSF51735">
    <property type="entry name" value="NAD(P)-binding Rossmann-fold domains"/>
    <property type="match status" value="1"/>
</dbReference>
<dbReference type="InterPro" id="IPR001509">
    <property type="entry name" value="Epimerase_deHydtase"/>
</dbReference>
<dbReference type="PANTHER" id="PTHR11092:SF0">
    <property type="entry name" value="EPIMERASE FAMILY PROTEIN SDR39U1"/>
    <property type="match status" value="1"/>
</dbReference>
<name>A0A7W4UL52_9MICO</name>
<gene>
    <name evidence="4" type="ORF">FHX72_000300</name>
</gene>
<accession>A0A7W4UL52</accession>
<feature type="domain" description="NAD-dependent epimerase/dehydratase" evidence="2">
    <location>
        <begin position="33"/>
        <end position="148"/>
    </location>
</feature>
<dbReference type="Pfam" id="PF08338">
    <property type="entry name" value="DUF1731"/>
    <property type="match status" value="1"/>
</dbReference>
<keyword evidence="5" id="KW-1185">Reference proteome</keyword>
<evidence type="ECO:0000259" key="2">
    <source>
        <dbReference type="Pfam" id="PF01370"/>
    </source>
</evidence>
<feature type="region of interest" description="Disordered" evidence="1">
    <location>
        <begin position="1"/>
        <end position="29"/>
    </location>
</feature>
<dbReference type="AlphaFoldDB" id="A0A7W4UL52"/>
<reference evidence="4 5" key="1">
    <citation type="submission" date="2020-08" db="EMBL/GenBank/DDBJ databases">
        <title>Sequencing the genomes of 1000 actinobacteria strains.</title>
        <authorList>
            <person name="Klenk H.-P."/>
        </authorList>
    </citation>
    <scope>NUCLEOTIDE SEQUENCE [LARGE SCALE GENOMIC DNA]</scope>
    <source>
        <strain evidence="4 5">DSM 20419</strain>
    </source>
</reference>
<dbReference type="RefSeq" id="WP_183622604.1">
    <property type="nucleotide sequence ID" value="NZ_JACHWJ010000001.1"/>
</dbReference>
<evidence type="ECO:0000313" key="5">
    <source>
        <dbReference type="Proteomes" id="UP000545286"/>
    </source>
</evidence>
<sequence length="352" mass="39215">MEQQSHASQDHDLEKNQDQEQKQDQEPAQAPRVVIAGASGFVGRALAADFERDGWEVVRIGRHEAVRWGDADAITRAIDEAQVLINLAGKSVNCRYTDANRNEILRSRVETTSELRRAVAAAATPPRVWFNASTATIYRHATDRPNTESGGELGKGFSVDVARSWERAFFEGELPRTRRVALRMAIVLGDGPAASKLFTLARLGLGGPNIDGWAPNHLRYRGIGPTPSGDGRAPQYRTHGRQKFSWVHVDDVVGAVRFLLERDDIDGVVNVSSPNPSDNRTLMAGIRRVVRAPFGIPSWRWMLEPAMAVLRTEPELILKSRWVTPERLTDAGYHFVHPELNPTLRLVARELD</sequence>
<proteinExistence type="predicted"/>
<feature type="compositionally biased region" description="Basic and acidic residues" evidence="1">
    <location>
        <begin position="8"/>
        <end position="25"/>
    </location>
</feature>
<evidence type="ECO:0000313" key="4">
    <source>
        <dbReference type="EMBL" id="MBB2956188.1"/>
    </source>
</evidence>